<evidence type="ECO:0000256" key="1">
    <source>
        <dbReference type="SAM" id="MobiDB-lite"/>
    </source>
</evidence>
<dbReference type="EMBL" id="CP058554">
    <property type="protein sequence ID" value="QMV75499.1"/>
    <property type="molecule type" value="Genomic_DNA"/>
</dbReference>
<proteinExistence type="predicted"/>
<sequence>MGIVVFYLRNNAEDAEGEQPNWQPQCLAYSDQQMSEALAQCQRLRADPRHAHVVMSSELRDMVGQLGVAAVEGGRTPDGELYDWSKAGRAGLSRRNAMEPPKKRGTTSSD</sequence>
<dbReference type="RefSeq" id="WP_182325751.1">
    <property type="nucleotide sequence ID" value="NZ_CP058554.1"/>
</dbReference>
<evidence type="ECO:0000313" key="3">
    <source>
        <dbReference type="Proteomes" id="UP000515240"/>
    </source>
</evidence>
<dbReference type="AlphaFoldDB" id="A0A7G5ENC4"/>
<organism evidence="2 3">
    <name type="scientific">Comamonas piscis</name>
    <dbReference type="NCBI Taxonomy" id="1562974"/>
    <lineage>
        <taxon>Bacteria</taxon>
        <taxon>Pseudomonadati</taxon>
        <taxon>Pseudomonadota</taxon>
        <taxon>Betaproteobacteria</taxon>
        <taxon>Burkholderiales</taxon>
        <taxon>Comamonadaceae</taxon>
        <taxon>Comamonas</taxon>
    </lineage>
</organism>
<keyword evidence="3" id="KW-1185">Reference proteome</keyword>
<gene>
    <name evidence="2" type="ORF">HS961_23195</name>
</gene>
<evidence type="ECO:0000313" key="2">
    <source>
        <dbReference type="EMBL" id="QMV75499.1"/>
    </source>
</evidence>
<dbReference type="KEGG" id="cpis:HS961_23195"/>
<reference evidence="2 3" key="1">
    <citation type="journal article" date="2020" name="G3 (Bethesda)">
        <title>CeMbio - The Caenorhabditis elegans Microbiome Resource.</title>
        <authorList>
            <person name="Dirksen P."/>
            <person name="Assie A."/>
            <person name="Zimmermann J."/>
            <person name="Zhang F."/>
            <person name="Tietje A.M."/>
            <person name="Marsh S.A."/>
            <person name="Felix M.A."/>
            <person name="Shapira M."/>
            <person name="Kaleta C."/>
            <person name="Schulenburg H."/>
            <person name="Samuel B."/>
        </authorList>
    </citation>
    <scope>NUCLEOTIDE SEQUENCE [LARGE SCALE GENOMIC DNA]</scope>
    <source>
        <strain evidence="2 3">BIGb0172</strain>
    </source>
</reference>
<accession>A0A7G5ENC4</accession>
<feature type="region of interest" description="Disordered" evidence="1">
    <location>
        <begin position="72"/>
        <end position="110"/>
    </location>
</feature>
<protein>
    <submittedName>
        <fullName evidence="2">Uncharacterized protein</fullName>
    </submittedName>
</protein>
<dbReference type="Proteomes" id="UP000515240">
    <property type="component" value="Chromosome"/>
</dbReference>
<name>A0A7G5ENC4_9BURK</name>